<protein>
    <submittedName>
        <fullName evidence="1">Uncharacterized protein</fullName>
    </submittedName>
</protein>
<proteinExistence type="predicted"/>
<accession>A0A0E9TET4</accession>
<dbReference type="EMBL" id="GBXM01056466">
    <property type="protein sequence ID" value="JAH52111.1"/>
    <property type="molecule type" value="Transcribed_RNA"/>
</dbReference>
<dbReference type="AlphaFoldDB" id="A0A0E9TET4"/>
<name>A0A0E9TET4_ANGAN</name>
<reference evidence="1" key="1">
    <citation type="submission" date="2014-11" db="EMBL/GenBank/DDBJ databases">
        <authorList>
            <person name="Amaro Gonzalez C."/>
        </authorList>
    </citation>
    <scope>NUCLEOTIDE SEQUENCE</scope>
</reference>
<reference evidence="1" key="2">
    <citation type="journal article" date="2015" name="Fish Shellfish Immunol.">
        <title>Early steps in the European eel (Anguilla anguilla)-Vibrio vulnificus interaction in the gills: Role of the RtxA13 toxin.</title>
        <authorList>
            <person name="Callol A."/>
            <person name="Pajuelo D."/>
            <person name="Ebbesson L."/>
            <person name="Teles M."/>
            <person name="MacKenzie S."/>
            <person name="Amaro C."/>
        </authorList>
    </citation>
    <scope>NUCLEOTIDE SEQUENCE</scope>
</reference>
<sequence>MLTAMIIVVIRLQYGIKRTAIHHCLFTMNVERWKLL</sequence>
<organism evidence="1">
    <name type="scientific">Anguilla anguilla</name>
    <name type="common">European freshwater eel</name>
    <name type="synonym">Muraena anguilla</name>
    <dbReference type="NCBI Taxonomy" id="7936"/>
    <lineage>
        <taxon>Eukaryota</taxon>
        <taxon>Metazoa</taxon>
        <taxon>Chordata</taxon>
        <taxon>Craniata</taxon>
        <taxon>Vertebrata</taxon>
        <taxon>Euteleostomi</taxon>
        <taxon>Actinopterygii</taxon>
        <taxon>Neopterygii</taxon>
        <taxon>Teleostei</taxon>
        <taxon>Anguilliformes</taxon>
        <taxon>Anguillidae</taxon>
        <taxon>Anguilla</taxon>
    </lineage>
</organism>
<evidence type="ECO:0000313" key="1">
    <source>
        <dbReference type="EMBL" id="JAH52111.1"/>
    </source>
</evidence>